<protein>
    <submittedName>
        <fullName evidence="4">Plasmid maintenance system antidote protein, XRE family</fullName>
    </submittedName>
</protein>
<dbReference type="CDD" id="cd00093">
    <property type="entry name" value="HTH_XRE"/>
    <property type="match status" value="1"/>
</dbReference>
<accession>F6F468</accession>
<dbReference type="PANTHER" id="PTHR36924:SF1">
    <property type="entry name" value="ANTITOXIN HIGA-1"/>
    <property type="match status" value="1"/>
</dbReference>
<reference evidence="4 5" key="1">
    <citation type="submission" date="2011-05" db="EMBL/GenBank/DDBJ databases">
        <title>Complete sequence of plasmid of Sphingobium chlorophenolicum L-1.</title>
        <authorList>
            <consortium name="US DOE Joint Genome Institute"/>
            <person name="Lucas S."/>
            <person name="Han J."/>
            <person name="Lapidus A."/>
            <person name="Cheng J.-F."/>
            <person name="Goodwin L."/>
            <person name="Pitluck S."/>
            <person name="Peters L."/>
            <person name="Daligault H."/>
            <person name="Han C."/>
            <person name="Tapia R."/>
            <person name="Land M."/>
            <person name="Hauser L."/>
            <person name="Kyrpides N."/>
            <person name="Ivanova N."/>
            <person name="Pagani I."/>
            <person name="Turner P."/>
            <person name="Copley S."/>
            <person name="Woyke T."/>
        </authorList>
    </citation>
    <scope>NUCLEOTIDE SEQUENCE [LARGE SCALE GENOMIC DNA]</scope>
    <source>
        <strain evidence="4 5">L-1</strain>
        <plasmid evidence="4 5">pSPHCH01</plasmid>
    </source>
</reference>
<dbReference type="EMBL" id="CP002800">
    <property type="protein sequence ID" value="AEG51727.1"/>
    <property type="molecule type" value="Genomic_DNA"/>
</dbReference>
<dbReference type="Gene3D" id="1.10.260.40">
    <property type="entry name" value="lambda repressor-like DNA-binding domains"/>
    <property type="match status" value="1"/>
</dbReference>
<organism evidence="4 5">
    <name type="scientific">Sphingobium chlorophenolicum L-1</name>
    <dbReference type="NCBI Taxonomy" id="690566"/>
    <lineage>
        <taxon>Bacteria</taxon>
        <taxon>Pseudomonadati</taxon>
        <taxon>Pseudomonadota</taxon>
        <taxon>Alphaproteobacteria</taxon>
        <taxon>Sphingomonadales</taxon>
        <taxon>Sphingomonadaceae</taxon>
        <taxon>Sphingobium</taxon>
    </lineage>
</organism>
<keyword evidence="4" id="KW-0614">Plasmid</keyword>
<dbReference type="KEGG" id="sch:Sphch_4148"/>
<dbReference type="GO" id="GO:0003677">
    <property type="term" value="F:DNA binding"/>
    <property type="evidence" value="ECO:0007669"/>
    <property type="project" value="UniProtKB-KW"/>
</dbReference>
<evidence type="ECO:0000256" key="2">
    <source>
        <dbReference type="SAM" id="MobiDB-lite"/>
    </source>
</evidence>
<dbReference type="SMART" id="SM00530">
    <property type="entry name" value="HTH_XRE"/>
    <property type="match status" value="1"/>
</dbReference>
<geneLocation type="plasmid" evidence="4 5">
    <name>pSPHCH01</name>
</geneLocation>
<sequence length="115" mass="12736">MRIGVRLKDPAHPGRFVKSEVIDAYGLSVTDAAKALGVTRPALSALLNNRSHLSPEMALRIEKAFGLPLDRLMQMQTSFDIAEVRKRENEINVAPFRPKTARAQRGGMHGNNDQT</sequence>
<dbReference type="InterPro" id="IPR001387">
    <property type="entry name" value="Cro/C1-type_HTH"/>
</dbReference>
<keyword evidence="1" id="KW-0238">DNA-binding</keyword>
<proteinExistence type="predicted"/>
<dbReference type="SUPFAM" id="SSF47413">
    <property type="entry name" value="lambda repressor-like DNA-binding domains"/>
    <property type="match status" value="1"/>
</dbReference>
<dbReference type="PANTHER" id="PTHR36924">
    <property type="entry name" value="ANTITOXIN HIGA-1"/>
    <property type="match status" value="1"/>
</dbReference>
<dbReference type="InterPro" id="IPR013430">
    <property type="entry name" value="Toxin_antidote_HigA"/>
</dbReference>
<dbReference type="AlphaFoldDB" id="F6F468"/>
<evidence type="ECO:0000256" key="1">
    <source>
        <dbReference type="ARBA" id="ARBA00023125"/>
    </source>
</evidence>
<evidence type="ECO:0000313" key="4">
    <source>
        <dbReference type="EMBL" id="AEG51727.1"/>
    </source>
</evidence>
<dbReference type="PROSITE" id="PS50943">
    <property type="entry name" value="HTH_CROC1"/>
    <property type="match status" value="1"/>
</dbReference>
<dbReference type="InterPro" id="IPR010982">
    <property type="entry name" value="Lambda_DNA-bd_dom_sf"/>
</dbReference>
<keyword evidence="5" id="KW-1185">Reference proteome</keyword>
<dbReference type="Proteomes" id="UP000007150">
    <property type="component" value="Plasmid pSPHCH01"/>
</dbReference>
<feature type="region of interest" description="Disordered" evidence="2">
    <location>
        <begin position="95"/>
        <end position="115"/>
    </location>
</feature>
<dbReference type="NCBIfam" id="TIGR02607">
    <property type="entry name" value="antidote_HigA"/>
    <property type="match status" value="1"/>
</dbReference>
<feature type="domain" description="HTH cro/C1-type" evidence="3">
    <location>
        <begin position="26"/>
        <end position="72"/>
    </location>
</feature>
<evidence type="ECO:0000313" key="5">
    <source>
        <dbReference type="Proteomes" id="UP000007150"/>
    </source>
</evidence>
<name>F6F468_SPHCR</name>
<dbReference type="HOGENOM" id="CLU_140230_2_0_5"/>
<evidence type="ECO:0000259" key="3">
    <source>
        <dbReference type="PROSITE" id="PS50943"/>
    </source>
</evidence>
<gene>
    <name evidence="4" type="ORF">Sphch_4148</name>
</gene>
<dbReference type="Pfam" id="PF01381">
    <property type="entry name" value="HTH_3"/>
    <property type="match status" value="1"/>
</dbReference>